<accession>A0A6H0ZQY5</accession>
<reference evidence="1 2" key="1">
    <citation type="submission" date="2020-04" db="EMBL/GenBank/DDBJ databases">
        <title>FDA dAtabase for Regulatory Grade micrObial Sequences (FDA-ARGOS): Supporting development and validation of Infectious Disease Dx tests.</title>
        <authorList>
            <person name="Sciortino C."/>
            <person name="Tallon L."/>
            <person name="Sadzewicz L."/>
            <person name="Vavikolanu K."/>
            <person name="Mehta A."/>
            <person name="Aluvathingal J."/>
            <person name="Nadendla S."/>
            <person name="Nandy P."/>
            <person name="Geyer C."/>
            <person name="Yan Y."/>
            <person name="Sichtig H."/>
        </authorList>
    </citation>
    <scope>NUCLEOTIDE SEQUENCE [LARGE SCALE GENOMIC DNA]</scope>
    <source>
        <strain evidence="1 2">FDAARGOS_633</strain>
    </source>
</reference>
<organism evidence="1 2">
    <name type="scientific">Agrobacterium pusense</name>
    <dbReference type="NCBI Taxonomy" id="648995"/>
    <lineage>
        <taxon>Bacteria</taxon>
        <taxon>Pseudomonadati</taxon>
        <taxon>Pseudomonadota</taxon>
        <taxon>Alphaproteobacteria</taxon>
        <taxon>Hyphomicrobiales</taxon>
        <taxon>Rhizobiaceae</taxon>
        <taxon>Rhizobium/Agrobacterium group</taxon>
        <taxon>Agrobacterium</taxon>
    </lineage>
</organism>
<dbReference type="AlphaFoldDB" id="A0A6H0ZQY5"/>
<dbReference type="EMBL" id="CP050898">
    <property type="protein sequence ID" value="QIX22633.1"/>
    <property type="molecule type" value="Genomic_DNA"/>
</dbReference>
<gene>
    <name evidence="1" type="ORF">FOB41_16535</name>
</gene>
<evidence type="ECO:0000313" key="2">
    <source>
        <dbReference type="Proteomes" id="UP000500870"/>
    </source>
</evidence>
<name>A0A6H0ZQY5_9HYPH</name>
<proteinExistence type="predicted"/>
<dbReference type="Proteomes" id="UP000500870">
    <property type="component" value="Chromosome 1"/>
</dbReference>
<sequence>MAKDDVFQVDTRGFDKSLSRIEKQVLPQAQAGLLNGLAFGARKSLLAYADKTIQGKPTAWTRKGFVVDKATPESLEAVVRIQPQQAGYMTYLINGGVRKTGDVGATPFDVLTDAPDDQKNAFGNLKRGYLKRIARQAKAEKTKRARLAAKRDKLRAAGKPTTPARWAANNVSGKPGIFFGKIGNQKGYWQRAAKRDGDYKIKLLARMSDEAVYKPTFRWDETISASVRSADTAKLYSGELTRALRKLNGG</sequence>
<dbReference type="RefSeq" id="WP_136882538.1">
    <property type="nucleotide sequence ID" value="NZ_CP050898.1"/>
</dbReference>
<evidence type="ECO:0000313" key="1">
    <source>
        <dbReference type="EMBL" id="QIX22633.1"/>
    </source>
</evidence>
<protein>
    <submittedName>
        <fullName evidence="1">Uncharacterized protein</fullName>
    </submittedName>
</protein>